<dbReference type="AlphaFoldDB" id="A0A382FKH4"/>
<sequence length="24" mass="2713">MADQVLNRLQQYKEFSAETILTGG</sequence>
<evidence type="ECO:0000313" key="1">
    <source>
        <dbReference type="EMBL" id="SVB63159.1"/>
    </source>
</evidence>
<reference evidence="1" key="1">
    <citation type="submission" date="2018-05" db="EMBL/GenBank/DDBJ databases">
        <authorList>
            <person name="Lanie J.A."/>
            <person name="Ng W.-L."/>
            <person name="Kazmierczak K.M."/>
            <person name="Andrzejewski T.M."/>
            <person name="Davidsen T.M."/>
            <person name="Wayne K.J."/>
            <person name="Tettelin H."/>
            <person name="Glass J.I."/>
            <person name="Rusch D."/>
            <person name="Podicherti R."/>
            <person name="Tsui H.-C.T."/>
            <person name="Winkler M.E."/>
        </authorList>
    </citation>
    <scope>NUCLEOTIDE SEQUENCE</scope>
</reference>
<feature type="non-terminal residue" evidence="1">
    <location>
        <position position="24"/>
    </location>
</feature>
<dbReference type="EMBL" id="UINC01050326">
    <property type="protein sequence ID" value="SVB63159.1"/>
    <property type="molecule type" value="Genomic_DNA"/>
</dbReference>
<protein>
    <submittedName>
        <fullName evidence="1">Uncharacterized protein</fullName>
    </submittedName>
</protein>
<gene>
    <name evidence="1" type="ORF">METZ01_LOCUS216013</name>
</gene>
<name>A0A382FKH4_9ZZZZ</name>
<accession>A0A382FKH4</accession>
<organism evidence="1">
    <name type="scientific">marine metagenome</name>
    <dbReference type="NCBI Taxonomy" id="408172"/>
    <lineage>
        <taxon>unclassified sequences</taxon>
        <taxon>metagenomes</taxon>
        <taxon>ecological metagenomes</taxon>
    </lineage>
</organism>
<proteinExistence type="predicted"/>